<feature type="non-terminal residue" evidence="1">
    <location>
        <position position="1"/>
    </location>
</feature>
<accession>A0AA43RL37</accession>
<dbReference type="EMBL" id="JAUMVS010000311">
    <property type="protein sequence ID" value="MDO4842791.1"/>
    <property type="molecule type" value="Genomic_DNA"/>
</dbReference>
<dbReference type="Gene3D" id="3.30.450.20">
    <property type="entry name" value="PAS domain"/>
    <property type="match status" value="1"/>
</dbReference>
<protein>
    <submittedName>
        <fullName evidence="1">PAS domain-containing protein</fullName>
    </submittedName>
</protein>
<name>A0AA43RL37_9ACTN</name>
<dbReference type="Pfam" id="PF13596">
    <property type="entry name" value="PAS_10"/>
    <property type="match status" value="1"/>
</dbReference>
<dbReference type="SUPFAM" id="SSF55785">
    <property type="entry name" value="PYP-like sensor domain (PAS domain)"/>
    <property type="match status" value="1"/>
</dbReference>
<comment type="caution">
    <text evidence="1">The sequence shown here is derived from an EMBL/GenBank/DDBJ whole genome shotgun (WGS) entry which is preliminary data.</text>
</comment>
<dbReference type="PANTHER" id="PTHR39966">
    <property type="entry name" value="BLL2471 PROTEIN-RELATED"/>
    <property type="match status" value="1"/>
</dbReference>
<dbReference type="Proteomes" id="UP001168575">
    <property type="component" value="Unassembled WGS sequence"/>
</dbReference>
<proteinExistence type="predicted"/>
<dbReference type="PANTHER" id="PTHR39966:SF3">
    <property type="entry name" value="DUF438 DOMAIN-CONTAINING PROTEIN"/>
    <property type="match status" value="1"/>
</dbReference>
<dbReference type="InterPro" id="IPR035965">
    <property type="entry name" value="PAS-like_dom_sf"/>
</dbReference>
<keyword evidence="2" id="KW-1185">Reference proteome</keyword>
<dbReference type="GO" id="GO:0005886">
    <property type="term" value="C:plasma membrane"/>
    <property type="evidence" value="ECO:0007669"/>
    <property type="project" value="TreeGrafter"/>
</dbReference>
<organism evidence="1 2">
    <name type="scientific">Phoenicibacter congonensis</name>
    <dbReference type="NCBI Taxonomy" id="1944646"/>
    <lineage>
        <taxon>Bacteria</taxon>
        <taxon>Bacillati</taxon>
        <taxon>Actinomycetota</taxon>
        <taxon>Coriobacteriia</taxon>
        <taxon>Eggerthellales</taxon>
        <taxon>Eggerthellaceae</taxon>
        <taxon>Phoenicibacter</taxon>
    </lineage>
</organism>
<evidence type="ECO:0000313" key="2">
    <source>
        <dbReference type="Proteomes" id="UP001168575"/>
    </source>
</evidence>
<reference evidence="1" key="1">
    <citation type="submission" date="2023-07" db="EMBL/GenBank/DDBJ databases">
        <title>Between Cages and Wild: Unraveling the Impact of Captivity on Animal Microbiomes and Antimicrobial Resistance.</title>
        <authorList>
            <person name="Schmartz G.P."/>
            <person name="Rehner J."/>
            <person name="Schuff M.J."/>
            <person name="Becker S.L."/>
            <person name="Kravczyk M."/>
            <person name="Gurevich A."/>
            <person name="Francke R."/>
            <person name="Mueller R."/>
            <person name="Keller V."/>
            <person name="Keller A."/>
        </authorList>
    </citation>
    <scope>NUCLEOTIDE SEQUENCE</scope>
    <source>
        <strain evidence="1">S12M_St_49</strain>
    </source>
</reference>
<evidence type="ECO:0000313" key="1">
    <source>
        <dbReference type="EMBL" id="MDO4842791.1"/>
    </source>
</evidence>
<gene>
    <name evidence="1" type="ORF">Q3982_08970</name>
</gene>
<sequence length="229" mass="26385">NVMWTVDDEIRDELAALSTADMSRNEAWKERISAVLDRAEEMIYKETNILLPICIQNFTGEEWEGIYRDSKDYAECLGVKNEVWDCGEMKEAAPASTFSDEEIVLAGGSFTIKELEAILNTIPLEITWVDATDTNKYFNEGHKVFMRPEMAIGRKVYTCHPPKIEEMVKRIIGSFKEGTTDCVPVWMEKVGKPFYVRYFAVRDKQGNYLGTMELVQDMTFAKEHFCQEK</sequence>
<dbReference type="AlphaFoldDB" id="A0AA43RL37"/>